<comment type="caution">
    <text evidence="1">The sequence shown here is derived from an EMBL/GenBank/DDBJ whole genome shotgun (WGS) entry which is preliminary data.</text>
</comment>
<sequence>MSDAIPSKVLMATAWGATEMIESLKRDIEWYTKGHAEAATADEIVRRIADILDILQFLEDHMYPPKIQWDQLRKIEDLKYFLPQVKIPPQLSEWKEYWKK</sequence>
<evidence type="ECO:0000313" key="1">
    <source>
        <dbReference type="EMBL" id="MDQ0340242.1"/>
    </source>
</evidence>
<dbReference type="EMBL" id="JAUSUQ010000012">
    <property type="protein sequence ID" value="MDQ0340242.1"/>
    <property type="molecule type" value="Genomic_DNA"/>
</dbReference>
<organism evidence="1 2">
    <name type="scientific">Caldalkalibacillus uzonensis</name>
    <dbReference type="NCBI Taxonomy" id="353224"/>
    <lineage>
        <taxon>Bacteria</taxon>
        <taxon>Bacillati</taxon>
        <taxon>Bacillota</taxon>
        <taxon>Bacilli</taxon>
        <taxon>Bacillales</taxon>
        <taxon>Bacillaceae</taxon>
        <taxon>Caldalkalibacillus</taxon>
    </lineage>
</organism>
<keyword evidence="2" id="KW-1185">Reference proteome</keyword>
<evidence type="ECO:0000313" key="2">
    <source>
        <dbReference type="Proteomes" id="UP001232445"/>
    </source>
</evidence>
<dbReference type="Proteomes" id="UP001232445">
    <property type="component" value="Unassembled WGS sequence"/>
</dbReference>
<accession>A0ABU0CVS9</accession>
<reference evidence="1 2" key="1">
    <citation type="submission" date="2023-07" db="EMBL/GenBank/DDBJ databases">
        <title>Genomic Encyclopedia of Type Strains, Phase IV (KMG-IV): sequencing the most valuable type-strain genomes for metagenomic binning, comparative biology and taxonomic classification.</title>
        <authorList>
            <person name="Goeker M."/>
        </authorList>
    </citation>
    <scope>NUCLEOTIDE SEQUENCE [LARGE SCALE GENOMIC DNA]</scope>
    <source>
        <strain evidence="1 2">DSM 17740</strain>
    </source>
</reference>
<proteinExistence type="predicted"/>
<dbReference type="RefSeq" id="WP_307341521.1">
    <property type="nucleotide sequence ID" value="NZ_JAUSUQ010000012.1"/>
</dbReference>
<gene>
    <name evidence="1" type="ORF">J2S00_003047</name>
</gene>
<evidence type="ECO:0008006" key="3">
    <source>
        <dbReference type="Google" id="ProtNLM"/>
    </source>
</evidence>
<name>A0ABU0CVS9_9BACI</name>
<protein>
    <recommendedName>
        <fullName evidence="3">Nucleotide pyrophosphohydrolase</fullName>
    </recommendedName>
</protein>